<accession>A0A371CLP1</accession>
<name>A0A371CLP1_9APHY</name>
<sequence>MTTSAQCAAHSALWSGLEPRLYRLREHVRTHCIAAVLAGYIAAVASPVPISTPLGNPSPTRGMKVEHEALEGAKLAAQPLPLQARVTRRARPRVRGRCTGGGRRSASQCSRWVCCNLGRWAYVVPI</sequence>
<protein>
    <submittedName>
        <fullName evidence="1">Uncharacterized protein</fullName>
    </submittedName>
</protein>
<dbReference type="Proteomes" id="UP000256964">
    <property type="component" value="Unassembled WGS sequence"/>
</dbReference>
<organism evidence="1 2">
    <name type="scientific">Lentinus brumalis</name>
    <dbReference type="NCBI Taxonomy" id="2498619"/>
    <lineage>
        <taxon>Eukaryota</taxon>
        <taxon>Fungi</taxon>
        <taxon>Dikarya</taxon>
        <taxon>Basidiomycota</taxon>
        <taxon>Agaricomycotina</taxon>
        <taxon>Agaricomycetes</taxon>
        <taxon>Polyporales</taxon>
        <taxon>Polyporaceae</taxon>
        <taxon>Lentinus</taxon>
    </lineage>
</organism>
<evidence type="ECO:0000313" key="1">
    <source>
        <dbReference type="EMBL" id="RDX41177.1"/>
    </source>
</evidence>
<gene>
    <name evidence="1" type="ORF">OH76DRAFT_249568</name>
</gene>
<proteinExistence type="predicted"/>
<keyword evidence="2" id="KW-1185">Reference proteome</keyword>
<dbReference type="EMBL" id="KZ857521">
    <property type="protein sequence ID" value="RDX41177.1"/>
    <property type="molecule type" value="Genomic_DNA"/>
</dbReference>
<dbReference type="AlphaFoldDB" id="A0A371CLP1"/>
<reference evidence="1 2" key="1">
    <citation type="journal article" date="2018" name="Biotechnol. Biofuels">
        <title>Integrative visual omics of the white-rot fungus Polyporus brumalis exposes the biotechnological potential of its oxidative enzymes for delignifying raw plant biomass.</title>
        <authorList>
            <person name="Miyauchi S."/>
            <person name="Rancon A."/>
            <person name="Drula E."/>
            <person name="Hage H."/>
            <person name="Chaduli D."/>
            <person name="Favel A."/>
            <person name="Grisel S."/>
            <person name="Henrissat B."/>
            <person name="Herpoel-Gimbert I."/>
            <person name="Ruiz-Duenas F.J."/>
            <person name="Chevret D."/>
            <person name="Hainaut M."/>
            <person name="Lin J."/>
            <person name="Wang M."/>
            <person name="Pangilinan J."/>
            <person name="Lipzen A."/>
            <person name="Lesage-Meessen L."/>
            <person name="Navarro D."/>
            <person name="Riley R."/>
            <person name="Grigoriev I.V."/>
            <person name="Zhou S."/>
            <person name="Raouche S."/>
            <person name="Rosso M.N."/>
        </authorList>
    </citation>
    <scope>NUCLEOTIDE SEQUENCE [LARGE SCALE GENOMIC DNA]</scope>
    <source>
        <strain evidence="1 2">BRFM 1820</strain>
    </source>
</reference>
<evidence type="ECO:0000313" key="2">
    <source>
        <dbReference type="Proteomes" id="UP000256964"/>
    </source>
</evidence>